<keyword evidence="4" id="KW-1185">Reference proteome</keyword>
<comment type="caution">
    <text evidence="2">The sequence shown here is derived from an EMBL/GenBank/DDBJ whole genome shotgun (WGS) entry which is preliminary data.</text>
</comment>
<gene>
    <name evidence="2" type="ORF">EDS130_LOCUS8200</name>
    <name evidence="3" type="ORF">XAT740_LOCUS35354</name>
</gene>
<dbReference type="EMBL" id="CAJNOR010003534">
    <property type="protein sequence ID" value="CAF1423323.1"/>
    <property type="molecule type" value="Genomic_DNA"/>
</dbReference>
<organism evidence="2 5">
    <name type="scientific">Adineta ricciae</name>
    <name type="common">Rotifer</name>
    <dbReference type="NCBI Taxonomy" id="249248"/>
    <lineage>
        <taxon>Eukaryota</taxon>
        <taxon>Metazoa</taxon>
        <taxon>Spiralia</taxon>
        <taxon>Gnathifera</taxon>
        <taxon>Rotifera</taxon>
        <taxon>Eurotatoria</taxon>
        <taxon>Bdelloidea</taxon>
        <taxon>Adinetida</taxon>
        <taxon>Adinetidae</taxon>
        <taxon>Adineta</taxon>
    </lineage>
</organism>
<keyword evidence="1" id="KW-0812">Transmembrane</keyword>
<evidence type="ECO:0000313" key="4">
    <source>
        <dbReference type="Proteomes" id="UP000663828"/>
    </source>
</evidence>
<dbReference type="OrthoDB" id="10022521at2759"/>
<sequence>MIVQYVSKRPCSRSRRSRIVQFLTLFFLGLVSSTITFLITFFATSDYVFDRISSFLVPQSNGDFSSEPSLERMKDYRPRDFLGKKESVNYDYYITYKDFNFRKPDTLTYENRTYANSTLIFYRFPRRTSILALLLIFHSCRHSATHWFHTPERQRILGAAIDLGFACLVFQASDKTAKCWSNEGDIYQNRDVYYILKGLEGFFKDYPELISLPRYTFGSSSGGIFSSVFAINQRYPIHGQVIYTSIILPVILHKHIKNGNYPTTVWIYMLRDIEFASEQRIDMSKEILRRQNISCTSFPIEPSQLTSTIFHDRQPKITHAASQYLYSQLRQYRWLNNYNYMLYNPRQKLTWQGFLFAVQVNQTLSKEAFDNIHTHKLEIYELLNTFYGEHEISYERSYEALKWLLDTSNK</sequence>
<evidence type="ECO:0000313" key="3">
    <source>
        <dbReference type="EMBL" id="CAF1423323.1"/>
    </source>
</evidence>
<evidence type="ECO:0000313" key="2">
    <source>
        <dbReference type="EMBL" id="CAF0869232.1"/>
    </source>
</evidence>
<name>A0A813XBM4_ADIRI</name>
<dbReference type="EMBL" id="CAJNOJ010000026">
    <property type="protein sequence ID" value="CAF0869232.1"/>
    <property type="molecule type" value="Genomic_DNA"/>
</dbReference>
<reference evidence="2" key="1">
    <citation type="submission" date="2021-02" db="EMBL/GenBank/DDBJ databases">
        <authorList>
            <person name="Nowell W R."/>
        </authorList>
    </citation>
    <scope>NUCLEOTIDE SEQUENCE</scope>
</reference>
<dbReference type="PANTHER" id="PTHR35128:SF1">
    <property type="entry name" value="SECRETION-REGULATING GUANINE NUCLEOTIDE EXCHANGE FACTOR"/>
    <property type="match status" value="1"/>
</dbReference>
<keyword evidence="1" id="KW-0472">Membrane</keyword>
<evidence type="ECO:0000313" key="5">
    <source>
        <dbReference type="Proteomes" id="UP000663852"/>
    </source>
</evidence>
<keyword evidence="1" id="KW-1133">Transmembrane helix</keyword>
<protein>
    <submittedName>
        <fullName evidence="2">Uncharacterized protein</fullName>
    </submittedName>
</protein>
<dbReference type="AlphaFoldDB" id="A0A813XBM4"/>
<accession>A0A813XBM4</accession>
<evidence type="ECO:0000256" key="1">
    <source>
        <dbReference type="SAM" id="Phobius"/>
    </source>
</evidence>
<proteinExistence type="predicted"/>
<dbReference type="Proteomes" id="UP000663828">
    <property type="component" value="Unassembled WGS sequence"/>
</dbReference>
<dbReference type="Proteomes" id="UP000663852">
    <property type="component" value="Unassembled WGS sequence"/>
</dbReference>
<feature type="transmembrane region" description="Helical" evidence="1">
    <location>
        <begin position="20"/>
        <end position="43"/>
    </location>
</feature>
<dbReference type="PANTHER" id="PTHR35128">
    <property type="entry name" value="SECRETION-REGULATING GUANINE NUCLEOTIDE EXCHANGE FACTOR"/>
    <property type="match status" value="1"/>
</dbReference>